<feature type="transmembrane region" description="Helical" evidence="1">
    <location>
        <begin position="126"/>
        <end position="145"/>
    </location>
</feature>
<keyword evidence="1" id="KW-0812">Transmembrane</keyword>
<name>A0A931LVZ4_FIMGI</name>
<comment type="caution">
    <text evidence="2">The sequence shown here is derived from an EMBL/GenBank/DDBJ whole genome shotgun (WGS) entry which is preliminary data.</text>
</comment>
<reference evidence="2" key="1">
    <citation type="submission" date="2020-07" db="EMBL/GenBank/DDBJ databases">
        <title>Huge and variable diversity of episymbiotic CPR bacteria and DPANN archaea in groundwater ecosystems.</title>
        <authorList>
            <person name="He C.Y."/>
            <person name="Keren R."/>
            <person name="Whittaker M."/>
            <person name="Farag I.F."/>
            <person name="Doudna J."/>
            <person name="Cate J.H.D."/>
            <person name="Banfield J.F."/>
        </authorList>
    </citation>
    <scope>NUCLEOTIDE SEQUENCE</scope>
    <source>
        <strain evidence="2">NC_groundwater_17_Pr7_B-0.1um_64_12</strain>
    </source>
</reference>
<dbReference type="Proteomes" id="UP000727962">
    <property type="component" value="Unassembled WGS sequence"/>
</dbReference>
<dbReference type="AlphaFoldDB" id="A0A931LVZ4"/>
<evidence type="ECO:0000313" key="3">
    <source>
        <dbReference type="Proteomes" id="UP000727962"/>
    </source>
</evidence>
<feature type="transmembrane region" description="Helical" evidence="1">
    <location>
        <begin position="151"/>
        <end position="168"/>
    </location>
</feature>
<protein>
    <submittedName>
        <fullName evidence="2">Uncharacterized protein</fullName>
    </submittedName>
</protein>
<accession>A0A931LVZ4</accession>
<evidence type="ECO:0000256" key="1">
    <source>
        <dbReference type="SAM" id="Phobius"/>
    </source>
</evidence>
<sequence length="207" mass="23147">MKLRREFTSAASMDEADERADRLLRLMKFRKTGQSTHDIYERGKRNAGFRCIRPRSFHAVLHLWIQPDPAGSKVIAEMVVETLVGTIPSVAQRFYEGELDDLEHAVAENRLPVVNRARQDRMAGTAHLAYVFACAGISFALAHLFTPGPPWVEAFPFVILYVVGLRLAPKTPAILIDYPLHTPKGAKLVPDPKDLNVPTAPTAKPRR</sequence>
<dbReference type="EMBL" id="JACOSL010000015">
    <property type="protein sequence ID" value="MBI1755890.1"/>
    <property type="molecule type" value="Genomic_DNA"/>
</dbReference>
<gene>
    <name evidence="2" type="ORF">HYR64_02140</name>
</gene>
<keyword evidence="1" id="KW-1133">Transmembrane helix</keyword>
<organism evidence="2 3">
    <name type="scientific">Fimbriimonas ginsengisoli</name>
    <dbReference type="NCBI Taxonomy" id="1005039"/>
    <lineage>
        <taxon>Bacteria</taxon>
        <taxon>Bacillati</taxon>
        <taxon>Armatimonadota</taxon>
        <taxon>Fimbriimonadia</taxon>
        <taxon>Fimbriimonadales</taxon>
        <taxon>Fimbriimonadaceae</taxon>
        <taxon>Fimbriimonas</taxon>
    </lineage>
</organism>
<evidence type="ECO:0000313" key="2">
    <source>
        <dbReference type="EMBL" id="MBI1755890.1"/>
    </source>
</evidence>
<proteinExistence type="predicted"/>
<keyword evidence="1" id="KW-0472">Membrane</keyword>